<dbReference type="AlphaFoldDB" id="A0A160FST1"/>
<accession>A0A160FST1</accession>
<reference evidence="3 4" key="1">
    <citation type="journal article" date="2016" name="Gene">
        <title>PacBio SMRT assembly of a complex multi-replicon genome reveals chlorocatechol degradative operon in a region of genome plasticity.</title>
        <authorList>
            <person name="Ricker N."/>
            <person name="Shen S.Y."/>
            <person name="Goordial J."/>
            <person name="Jin S."/>
            <person name="Fulthorpe R.R."/>
        </authorList>
    </citation>
    <scope>NUCLEOTIDE SEQUENCE [LARGE SCALE GENOMIC DNA]</scope>
    <source>
        <strain evidence="3 4">OLGA172</strain>
    </source>
</reference>
<proteinExistence type="predicted"/>
<keyword evidence="4" id="KW-1185">Reference proteome</keyword>
<dbReference type="OrthoDB" id="9115500at2"/>
<dbReference type="Proteomes" id="UP000076852">
    <property type="component" value="Chromosome 2"/>
</dbReference>
<evidence type="ECO:0000256" key="1">
    <source>
        <dbReference type="SAM" id="MobiDB-lite"/>
    </source>
</evidence>
<feature type="signal peptide" evidence="2">
    <location>
        <begin position="1"/>
        <end position="22"/>
    </location>
</feature>
<dbReference type="KEGG" id="buz:AYM40_28340"/>
<keyword evidence="2" id="KW-0732">Signal</keyword>
<dbReference type="Pfam" id="PF13663">
    <property type="entry name" value="DUF4148"/>
    <property type="match status" value="1"/>
</dbReference>
<evidence type="ECO:0000256" key="2">
    <source>
        <dbReference type="SAM" id="SignalP"/>
    </source>
</evidence>
<sequence>MKRILIASLLTATMALPVAAFAQSGVTRAQVRAELLELQQAGYRGTTSDATYPSELLAAQQRVAARDASRTSDAANSSFGPATSGSSSSGGRAAPAQEIPGLHSIYFGS</sequence>
<protein>
    <recommendedName>
        <fullName evidence="5">Purine-nucleoside phosphorylase</fullName>
    </recommendedName>
</protein>
<dbReference type="EMBL" id="CP014579">
    <property type="protein sequence ID" value="ANB76175.1"/>
    <property type="molecule type" value="Genomic_DNA"/>
</dbReference>
<organism evidence="3 4">
    <name type="scientific">Paraburkholderia phytofirmans OLGA172</name>
    <dbReference type="NCBI Taxonomy" id="1417228"/>
    <lineage>
        <taxon>Bacteria</taxon>
        <taxon>Pseudomonadati</taxon>
        <taxon>Pseudomonadota</taxon>
        <taxon>Betaproteobacteria</taxon>
        <taxon>Burkholderiales</taxon>
        <taxon>Burkholderiaceae</taxon>
        <taxon>Paraburkholderia</taxon>
    </lineage>
</organism>
<evidence type="ECO:0000313" key="4">
    <source>
        <dbReference type="Proteomes" id="UP000076852"/>
    </source>
</evidence>
<gene>
    <name evidence="3" type="ORF">AYM40_28340</name>
</gene>
<feature type="compositionally biased region" description="Low complexity" evidence="1">
    <location>
        <begin position="71"/>
        <end position="96"/>
    </location>
</feature>
<dbReference type="RefSeq" id="WP_063499422.1">
    <property type="nucleotide sequence ID" value="NZ_CP014579.1"/>
</dbReference>
<evidence type="ECO:0000313" key="3">
    <source>
        <dbReference type="EMBL" id="ANB76175.1"/>
    </source>
</evidence>
<dbReference type="InterPro" id="IPR025421">
    <property type="entry name" value="DUF4148"/>
</dbReference>
<feature type="region of interest" description="Disordered" evidence="1">
    <location>
        <begin position="63"/>
        <end position="109"/>
    </location>
</feature>
<feature type="chain" id="PRO_5007813901" description="Purine-nucleoside phosphorylase" evidence="2">
    <location>
        <begin position="23"/>
        <end position="109"/>
    </location>
</feature>
<name>A0A160FST1_9BURK</name>
<evidence type="ECO:0008006" key="5">
    <source>
        <dbReference type="Google" id="ProtNLM"/>
    </source>
</evidence>
<dbReference type="STRING" id="1804984.AYM40_28340"/>